<keyword evidence="3" id="KW-1185">Reference proteome</keyword>
<name>A0A9P7DC68_9AGAM</name>
<dbReference type="Proteomes" id="UP000719766">
    <property type="component" value="Unassembled WGS sequence"/>
</dbReference>
<evidence type="ECO:0000313" key="3">
    <source>
        <dbReference type="Proteomes" id="UP000719766"/>
    </source>
</evidence>
<dbReference type="GeneID" id="64594463"/>
<dbReference type="OrthoDB" id="10376344at2759"/>
<keyword evidence="1" id="KW-0472">Membrane</keyword>
<reference evidence="2" key="1">
    <citation type="journal article" date="2020" name="New Phytol.">
        <title>Comparative genomics reveals dynamic genome evolution in host specialist ectomycorrhizal fungi.</title>
        <authorList>
            <person name="Lofgren L.A."/>
            <person name="Nguyen N.H."/>
            <person name="Vilgalys R."/>
            <person name="Ruytinx J."/>
            <person name="Liao H.L."/>
            <person name="Branco S."/>
            <person name="Kuo A."/>
            <person name="LaButti K."/>
            <person name="Lipzen A."/>
            <person name="Andreopoulos W."/>
            <person name="Pangilinan J."/>
            <person name="Riley R."/>
            <person name="Hundley H."/>
            <person name="Na H."/>
            <person name="Barry K."/>
            <person name="Grigoriev I.V."/>
            <person name="Stajich J.E."/>
            <person name="Kennedy P.G."/>
        </authorList>
    </citation>
    <scope>NUCLEOTIDE SEQUENCE</scope>
    <source>
        <strain evidence="2">S12</strain>
    </source>
</reference>
<proteinExistence type="predicted"/>
<accession>A0A9P7DC68</accession>
<dbReference type="RefSeq" id="XP_041154757.1">
    <property type="nucleotide sequence ID" value="XM_041300699.1"/>
</dbReference>
<sequence length="154" mass="17936">MPYIRKFTRVTNQIPLNEFEVLALETHLDDWNSATGAVRKNVLMEVTEHVQPLAPHMHQWRLKQQKWLYLEWFYSNASGRKIICKDIRRGPVAMSSVTWKSSLKWVVKRMSQTDVRPMVFAASYRPFCVIPLVLIARAYLISSANVRGSRARFG</sequence>
<organism evidence="2 3">
    <name type="scientific">Suillus plorans</name>
    <dbReference type="NCBI Taxonomy" id="116603"/>
    <lineage>
        <taxon>Eukaryota</taxon>
        <taxon>Fungi</taxon>
        <taxon>Dikarya</taxon>
        <taxon>Basidiomycota</taxon>
        <taxon>Agaricomycotina</taxon>
        <taxon>Agaricomycetes</taxon>
        <taxon>Agaricomycetidae</taxon>
        <taxon>Boletales</taxon>
        <taxon>Suillineae</taxon>
        <taxon>Suillaceae</taxon>
        <taxon>Suillus</taxon>
    </lineage>
</organism>
<comment type="caution">
    <text evidence="2">The sequence shown here is derived from an EMBL/GenBank/DDBJ whole genome shotgun (WGS) entry which is preliminary data.</text>
</comment>
<dbReference type="EMBL" id="JABBWE010000079">
    <property type="protein sequence ID" value="KAG1787407.1"/>
    <property type="molecule type" value="Genomic_DNA"/>
</dbReference>
<keyword evidence="1" id="KW-0812">Transmembrane</keyword>
<dbReference type="AlphaFoldDB" id="A0A9P7DC68"/>
<keyword evidence="1" id="KW-1133">Transmembrane helix</keyword>
<feature type="transmembrane region" description="Helical" evidence="1">
    <location>
        <begin position="118"/>
        <end position="140"/>
    </location>
</feature>
<evidence type="ECO:0000313" key="2">
    <source>
        <dbReference type="EMBL" id="KAG1787407.1"/>
    </source>
</evidence>
<evidence type="ECO:0000256" key="1">
    <source>
        <dbReference type="SAM" id="Phobius"/>
    </source>
</evidence>
<protein>
    <submittedName>
        <fullName evidence="2">Uncharacterized protein</fullName>
    </submittedName>
</protein>
<gene>
    <name evidence="2" type="ORF">HD556DRAFT_1312733</name>
</gene>